<protein>
    <recommendedName>
        <fullName evidence="3">ABC transporter ATP-binding protein</fullName>
    </recommendedName>
</protein>
<dbReference type="InterPro" id="IPR027417">
    <property type="entry name" value="P-loop_NTPase"/>
</dbReference>
<dbReference type="Proteomes" id="UP000619536">
    <property type="component" value="Unassembled WGS sequence"/>
</dbReference>
<accession>A0A8J3EYF2</accession>
<dbReference type="EMBL" id="BMDH01000001">
    <property type="protein sequence ID" value="GGI13246.1"/>
    <property type="molecule type" value="Genomic_DNA"/>
</dbReference>
<dbReference type="PANTHER" id="PTHR43394:SF1">
    <property type="entry name" value="ATP-BINDING CASSETTE SUB-FAMILY B MEMBER 10, MITOCHONDRIAL"/>
    <property type="match status" value="1"/>
</dbReference>
<reference evidence="1" key="2">
    <citation type="submission" date="2020-09" db="EMBL/GenBank/DDBJ databases">
        <authorList>
            <person name="Sun Q."/>
            <person name="Sedlacek I."/>
        </authorList>
    </citation>
    <scope>NUCLEOTIDE SEQUENCE</scope>
    <source>
        <strain evidence="1">CCM 8606</strain>
    </source>
</reference>
<evidence type="ECO:0000313" key="1">
    <source>
        <dbReference type="EMBL" id="GGI13246.1"/>
    </source>
</evidence>
<dbReference type="PANTHER" id="PTHR43394">
    <property type="entry name" value="ATP-DEPENDENT PERMEASE MDL1, MITOCHONDRIAL"/>
    <property type="match status" value="1"/>
</dbReference>
<dbReference type="SUPFAM" id="SSF52540">
    <property type="entry name" value="P-loop containing nucleoside triphosphate hydrolases"/>
    <property type="match status" value="1"/>
</dbReference>
<dbReference type="Gene3D" id="3.40.50.300">
    <property type="entry name" value="P-loop containing nucleotide triphosphate hydrolases"/>
    <property type="match status" value="1"/>
</dbReference>
<comment type="caution">
    <text evidence="1">The sequence shown here is derived from an EMBL/GenBank/DDBJ whole genome shotgun (WGS) entry which is preliminary data.</text>
</comment>
<gene>
    <name evidence="1" type="ORF">GCM10007377_05000</name>
</gene>
<name>A0A8J3EYF2_9BIFI</name>
<sequence>MRIRTALRQYAPGTTTIIIAQRLASVQAADIIIVMDNGRIDAMGMHEYLLEQQ</sequence>
<reference evidence="1" key="1">
    <citation type="journal article" date="2014" name="Int. J. Syst. Evol. Microbiol.">
        <title>Complete genome sequence of Corynebacterium casei LMG S-19264T (=DSM 44701T), isolated from a smear-ripened cheese.</title>
        <authorList>
            <consortium name="US DOE Joint Genome Institute (JGI-PGF)"/>
            <person name="Walter F."/>
            <person name="Albersmeier A."/>
            <person name="Kalinowski J."/>
            <person name="Ruckert C."/>
        </authorList>
    </citation>
    <scope>NUCLEOTIDE SEQUENCE</scope>
    <source>
        <strain evidence="1">CCM 8606</strain>
    </source>
</reference>
<dbReference type="AlphaFoldDB" id="A0A8J3EYF2"/>
<proteinExistence type="predicted"/>
<dbReference type="InterPro" id="IPR039421">
    <property type="entry name" value="Type_1_exporter"/>
</dbReference>
<evidence type="ECO:0008006" key="3">
    <source>
        <dbReference type="Google" id="ProtNLM"/>
    </source>
</evidence>
<dbReference type="GO" id="GO:0015421">
    <property type="term" value="F:ABC-type oligopeptide transporter activity"/>
    <property type="evidence" value="ECO:0007669"/>
    <property type="project" value="TreeGrafter"/>
</dbReference>
<evidence type="ECO:0000313" key="2">
    <source>
        <dbReference type="Proteomes" id="UP000619536"/>
    </source>
</evidence>
<keyword evidence="2" id="KW-1185">Reference proteome</keyword>
<organism evidence="1 2">
    <name type="scientific">Galliscardovia ingluviei</name>
    <dbReference type="NCBI Taxonomy" id="1769422"/>
    <lineage>
        <taxon>Bacteria</taxon>
        <taxon>Bacillati</taxon>
        <taxon>Actinomycetota</taxon>
        <taxon>Actinomycetes</taxon>
        <taxon>Bifidobacteriales</taxon>
        <taxon>Bifidobacteriaceae</taxon>
        <taxon>Galliscardovia</taxon>
    </lineage>
</organism>